<comment type="caution">
    <text evidence="1">The sequence shown here is derived from an EMBL/GenBank/DDBJ whole genome shotgun (WGS) entry which is preliminary data.</text>
</comment>
<evidence type="ECO:0008006" key="3">
    <source>
        <dbReference type="Google" id="ProtNLM"/>
    </source>
</evidence>
<evidence type="ECO:0000313" key="2">
    <source>
        <dbReference type="Proteomes" id="UP001472677"/>
    </source>
</evidence>
<evidence type="ECO:0000313" key="1">
    <source>
        <dbReference type="EMBL" id="KAK8552120.1"/>
    </source>
</evidence>
<keyword evidence="2" id="KW-1185">Reference proteome</keyword>
<reference evidence="1 2" key="1">
    <citation type="journal article" date="2024" name="G3 (Bethesda)">
        <title>Genome assembly of Hibiscus sabdariffa L. provides insights into metabolisms of medicinal natural products.</title>
        <authorList>
            <person name="Kim T."/>
        </authorList>
    </citation>
    <scope>NUCLEOTIDE SEQUENCE [LARGE SCALE GENOMIC DNA]</scope>
    <source>
        <strain evidence="1">TK-2024</strain>
        <tissue evidence="1">Old leaves</tissue>
    </source>
</reference>
<proteinExistence type="predicted"/>
<name>A0ABR2E4K7_9ROSI</name>
<accession>A0ABR2E4K7</accession>
<dbReference type="EMBL" id="JBBPBM010000020">
    <property type="protein sequence ID" value="KAK8552120.1"/>
    <property type="molecule type" value="Genomic_DNA"/>
</dbReference>
<dbReference type="Proteomes" id="UP001472677">
    <property type="component" value="Unassembled WGS sequence"/>
</dbReference>
<gene>
    <name evidence="1" type="ORF">V6N12_040734</name>
</gene>
<protein>
    <recommendedName>
        <fullName evidence="3">Secreted protein</fullName>
    </recommendedName>
</protein>
<organism evidence="1 2">
    <name type="scientific">Hibiscus sabdariffa</name>
    <name type="common">roselle</name>
    <dbReference type="NCBI Taxonomy" id="183260"/>
    <lineage>
        <taxon>Eukaryota</taxon>
        <taxon>Viridiplantae</taxon>
        <taxon>Streptophyta</taxon>
        <taxon>Embryophyta</taxon>
        <taxon>Tracheophyta</taxon>
        <taxon>Spermatophyta</taxon>
        <taxon>Magnoliopsida</taxon>
        <taxon>eudicotyledons</taxon>
        <taxon>Gunneridae</taxon>
        <taxon>Pentapetalae</taxon>
        <taxon>rosids</taxon>
        <taxon>malvids</taxon>
        <taxon>Malvales</taxon>
        <taxon>Malvaceae</taxon>
        <taxon>Malvoideae</taxon>
        <taxon>Hibiscus</taxon>
    </lineage>
</organism>
<sequence length="88" mass="10030">MSLATKTVLCFSFCLASERRSYLNWDWERSWDPIKKRELGVMMGENRMLRACQLSSAPHSSSGGPRASSEEDISIQNSASVVLHFMMW</sequence>